<proteinExistence type="predicted"/>
<dbReference type="EMBL" id="CACTIH010005669">
    <property type="protein sequence ID" value="CAA3000085.1"/>
    <property type="molecule type" value="Genomic_DNA"/>
</dbReference>
<dbReference type="Gramene" id="OE9A022335T1">
    <property type="protein sequence ID" value="OE9A022335C1"/>
    <property type="gene ID" value="OE9A022335"/>
</dbReference>
<name>A0A8S0T5A9_OLEEU</name>
<protein>
    <submittedName>
        <fullName evidence="1">Uncharacterized protein</fullName>
    </submittedName>
</protein>
<evidence type="ECO:0000313" key="2">
    <source>
        <dbReference type="Proteomes" id="UP000594638"/>
    </source>
</evidence>
<accession>A0A8S0T5A9</accession>
<dbReference type="Proteomes" id="UP000594638">
    <property type="component" value="Unassembled WGS sequence"/>
</dbReference>
<evidence type="ECO:0000313" key="1">
    <source>
        <dbReference type="EMBL" id="CAA3000085.1"/>
    </source>
</evidence>
<comment type="caution">
    <text evidence="1">The sequence shown here is derived from an EMBL/GenBank/DDBJ whole genome shotgun (WGS) entry which is preliminary data.</text>
</comment>
<keyword evidence="2" id="KW-1185">Reference proteome</keyword>
<organism evidence="1 2">
    <name type="scientific">Olea europaea subsp. europaea</name>
    <dbReference type="NCBI Taxonomy" id="158383"/>
    <lineage>
        <taxon>Eukaryota</taxon>
        <taxon>Viridiplantae</taxon>
        <taxon>Streptophyta</taxon>
        <taxon>Embryophyta</taxon>
        <taxon>Tracheophyta</taxon>
        <taxon>Spermatophyta</taxon>
        <taxon>Magnoliopsida</taxon>
        <taxon>eudicotyledons</taxon>
        <taxon>Gunneridae</taxon>
        <taxon>Pentapetalae</taxon>
        <taxon>asterids</taxon>
        <taxon>lamiids</taxon>
        <taxon>Lamiales</taxon>
        <taxon>Oleaceae</taxon>
        <taxon>Oleeae</taxon>
        <taxon>Olea</taxon>
    </lineage>
</organism>
<dbReference type="AlphaFoldDB" id="A0A8S0T5A9"/>
<gene>
    <name evidence="1" type="ORF">OLEA9_A022335</name>
</gene>
<reference evidence="1 2" key="1">
    <citation type="submission" date="2019-12" db="EMBL/GenBank/DDBJ databases">
        <authorList>
            <person name="Alioto T."/>
            <person name="Alioto T."/>
            <person name="Gomez Garrido J."/>
        </authorList>
    </citation>
    <scope>NUCLEOTIDE SEQUENCE [LARGE SCALE GENOMIC DNA]</scope>
</reference>
<sequence length="142" mass="15691">MKEVRCTGHVRHPGTIPGILGSFWDTMCRLNSRQVRATTRMQPDFQAFLGRSCPGHIRARQGQCLVFRPCPGCIMAKAGTEPNFQAILGSFMDTVCRPCPGYGKDASRLLGIFRQFLEHDVQAMSGTRLIHDGDAAQFSGSF</sequence>